<proteinExistence type="predicted"/>
<dbReference type="AlphaFoldDB" id="A0A8J4TMP3"/>
<reference evidence="2" key="1">
    <citation type="submission" date="2020-07" db="EMBL/GenBank/DDBJ databases">
        <title>Clarias magur genome sequencing, assembly and annotation.</title>
        <authorList>
            <person name="Kushwaha B."/>
            <person name="Kumar R."/>
            <person name="Das P."/>
            <person name="Joshi C.G."/>
            <person name="Kumar D."/>
            <person name="Nagpure N.S."/>
            <person name="Pandey M."/>
            <person name="Agarwal S."/>
            <person name="Srivastava S."/>
            <person name="Singh M."/>
            <person name="Sahoo L."/>
            <person name="Jayasankar P."/>
            <person name="Meher P.K."/>
            <person name="Koringa P.G."/>
            <person name="Iquebal M.A."/>
            <person name="Das S.P."/>
            <person name="Bit A."/>
            <person name="Patnaik S."/>
            <person name="Patel N."/>
            <person name="Shah T.M."/>
            <person name="Hinsu A."/>
            <person name="Jena J.K."/>
        </authorList>
    </citation>
    <scope>NUCLEOTIDE SEQUENCE</scope>
    <source>
        <strain evidence="2">CIFAMagur01</strain>
        <tissue evidence="2">Testis</tissue>
    </source>
</reference>
<comment type="caution">
    <text evidence="2">The sequence shown here is derived from an EMBL/GenBank/DDBJ whole genome shotgun (WGS) entry which is preliminary data.</text>
</comment>
<evidence type="ECO:0000313" key="2">
    <source>
        <dbReference type="EMBL" id="KAF5893554.1"/>
    </source>
</evidence>
<gene>
    <name evidence="2" type="primary">lrrc14b</name>
    <name evidence="2" type="ORF">DAT39_016750</name>
</gene>
<organism evidence="2 3">
    <name type="scientific">Clarias magur</name>
    <name type="common">Asian catfish</name>
    <name type="synonym">Macropteronotus magur</name>
    <dbReference type="NCBI Taxonomy" id="1594786"/>
    <lineage>
        <taxon>Eukaryota</taxon>
        <taxon>Metazoa</taxon>
        <taxon>Chordata</taxon>
        <taxon>Craniata</taxon>
        <taxon>Vertebrata</taxon>
        <taxon>Euteleostomi</taxon>
        <taxon>Actinopterygii</taxon>
        <taxon>Neopterygii</taxon>
        <taxon>Teleostei</taxon>
        <taxon>Ostariophysi</taxon>
        <taxon>Siluriformes</taxon>
        <taxon>Clariidae</taxon>
        <taxon>Clarias</taxon>
    </lineage>
</organism>
<keyword evidence="3" id="KW-1185">Reference proteome</keyword>
<evidence type="ECO:0000313" key="3">
    <source>
        <dbReference type="Proteomes" id="UP000727407"/>
    </source>
</evidence>
<keyword evidence="1" id="KW-0732">Signal</keyword>
<feature type="chain" id="PRO_5035183017" evidence="1">
    <location>
        <begin position="28"/>
        <end position="50"/>
    </location>
</feature>
<accession>A0A8J4TMP3</accession>
<feature type="signal peptide" evidence="1">
    <location>
        <begin position="1"/>
        <end position="27"/>
    </location>
</feature>
<dbReference type="Proteomes" id="UP000727407">
    <property type="component" value="Unassembled WGS sequence"/>
</dbReference>
<dbReference type="EMBL" id="QNUK01000428">
    <property type="protein sequence ID" value="KAF5893554.1"/>
    <property type="molecule type" value="Genomic_DNA"/>
</dbReference>
<evidence type="ECO:0000256" key="1">
    <source>
        <dbReference type="SAM" id="SignalP"/>
    </source>
</evidence>
<name>A0A8J4TMP3_CLAMG</name>
<feature type="non-terminal residue" evidence="2">
    <location>
        <position position="1"/>
    </location>
</feature>
<sequence>GTGRWEGQSVRKWLLSLLLRLTKRCSGQLCRLGLESCGFLLRAKIKSVPS</sequence>
<protein>
    <submittedName>
        <fullName evidence="2">Leucine-rich repeat-containing protein 14B</fullName>
    </submittedName>
</protein>